<dbReference type="Proteomes" id="UP000885148">
    <property type="component" value="Unassembled WGS sequence"/>
</dbReference>
<evidence type="ECO:0000313" key="4">
    <source>
        <dbReference type="Proteomes" id="UP000885148"/>
    </source>
</evidence>
<dbReference type="AlphaFoldDB" id="A0A1B2JPR1"/>
<dbReference type="EMBL" id="JAWPBU010000059">
    <property type="protein sequence ID" value="MDW2761852.1"/>
    <property type="molecule type" value="Genomic_DNA"/>
</dbReference>
<evidence type="ECO:0000313" key="3">
    <source>
        <dbReference type="EMBL" id="MDW2761852.1"/>
    </source>
</evidence>
<dbReference type="EMBL" id="DAESCB010000005">
    <property type="protein sequence ID" value="HBH7041892.1"/>
    <property type="molecule type" value="Genomic_DNA"/>
</dbReference>
<dbReference type="Pfam" id="PF10109">
    <property type="entry name" value="Phage_TAC_7"/>
    <property type="match status" value="1"/>
</dbReference>
<dbReference type="Proteomes" id="UP001278087">
    <property type="component" value="Unassembled WGS sequence"/>
</dbReference>
<evidence type="ECO:0000313" key="1">
    <source>
        <dbReference type="EMBL" id="HAT3895668.1"/>
    </source>
</evidence>
<protein>
    <submittedName>
        <fullName evidence="2">Phage tail assembly protein</fullName>
    </submittedName>
</protein>
<proteinExistence type="predicted"/>
<evidence type="ECO:0000313" key="2">
    <source>
        <dbReference type="EMBL" id="HBH7041892.1"/>
    </source>
</evidence>
<reference evidence="2" key="1">
    <citation type="journal article" date="2018" name="Genome Biol.">
        <title>SKESA: strategic k-mer extension for scrupulous assemblies.</title>
        <authorList>
            <person name="Souvorov A."/>
            <person name="Agarwala R."/>
            <person name="Lipman D.J."/>
        </authorList>
    </citation>
    <scope>NUCLEOTIDE SEQUENCE</scope>
    <source>
        <strain evidence="2">91871</strain>
        <strain evidence="1">O50</strain>
    </source>
</reference>
<organism evidence="2 4">
    <name type="scientific">Citrobacter freundii</name>
    <dbReference type="NCBI Taxonomy" id="546"/>
    <lineage>
        <taxon>Bacteria</taxon>
        <taxon>Pseudomonadati</taxon>
        <taxon>Pseudomonadota</taxon>
        <taxon>Gammaproteobacteria</taxon>
        <taxon>Enterobacterales</taxon>
        <taxon>Enterobacteriaceae</taxon>
        <taxon>Citrobacter</taxon>
        <taxon>Citrobacter freundii complex</taxon>
    </lineage>
</organism>
<reference evidence="2" key="2">
    <citation type="submission" date="2021-07" db="EMBL/GenBank/DDBJ databases">
        <authorList>
            <consortium name="NCBI Pathogen Detection Project"/>
        </authorList>
    </citation>
    <scope>NUCLEOTIDE SEQUENCE</scope>
    <source>
        <strain evidence="2">91871</strain>
        <strain evidence="1">O50</strain>
    </source>
</reference>
<comment type="caution">
    <text evidence="2">The sequence shown here is derived from an EMBL/GenBank/DDBJ whole genome shotgun (WGS) entry which is preliminary data.</text>
</comment>
<accession>A0A1B2JPR1</accession>
<sequence>MSFPGETRVIKLYSPVSLDSGVVIDEVTMREPLVRDRITHAKDRGNEEEKEARMIALLCNLSEQDLWLMTAADYSQLLDAFNVFMLPPAKRPKAGSSGQ</sequence>
<reference evidence="3" key="3">
    <citation type="submission" date="2023-10" db="EMBL/GenBank/DDBJ databases">
        <title>Fecal carriage and genetic characteristics of carbapenem-resistant Enterobacterales among healthy adults from four provinces of China.</title>
        <authorList>
            <person name="Li Y."/>
            <person name="Zhang R."/>
        </authorList>
    </citation>
    <scope>NUCLEOTIDE SEQUENCE</scope>
    <source>
        <strain evidence="3">HN-136</strain>
    </source>
</reference>
<gene>
    <name evidence="1" type="ORF">I9Y29_000042</name>
    <name evidence="2" type="ORF">KV121_001943</name>
    <name evidence="3" type="ORF">RYZ67_25795</name>
</gene>
<dbReference type="Proteomes" id="UP000855471">
    <property type="component" value="Unassembled WGS sequence"/>
</dbReference>
<name>A0A1B2JPR1_CITFR</name>
<dbReference type="EMBL" id="DACSXJ010000001">
    <property type="protein sequence ID" value="HAT3895668.1"/>
    <property type="molecule type" value="Genomic_DNA"/>
</dbReference>
<dbReference type="RefSeq" id="WP_016150413.1">
    <property type="nucleotide sequence ID" value="NZ_AP026940.1"/>
</dbReference>
<dbReference type="InterPro" id="IPR019289">
    <property type="entry name" value="Phage_tail_E/E"/>
</dbReference>